<evidence type="ECO:0000313" key="1">
    <source>
        <dbReference type="EMBL" id="ARU04761.1"/>
    </source>
</evidence>
<proteinExistence type="predicted"/>
<reference evidence="1 2" key="1">
    <citation type="submission" date="2017-05" db="EMBL/GenBank/DDBJ databases">
        <authorList>
            <person name="Song R."/>
            <person name="Chenine A.L."/>
            <person name="Ruprecht R.M."/>
        </authorList>
    </citation>
    <scope>NUCLEOTIDE SEQUENCE [LARGE SCALE GENOMIC DNA]</scope>
    <source>
        <strain evidence="1 2">DSM 26136</strain>
    </source>
</reference>
<keyword evidence="2" id="KW-1185">Reference proteome</keyword>
<protein>
    <submittedName>
        <fullName evidence="1">Uncharacterized protein</fullName>
    </submittedName>
</protein>
<sequence length="166" mass="16537">MQAVQQVARGKGGMALTVARPALGACYQRQVVAEVAALAQPQIVAQGATAPVVVVVVAELVVVVAVAVREVLVKRAQLQLAAATAPTAQAAEVVVYPVRLVAMAAKAWMASAVVAAAAIQPQALAVGAPVAAAWVAIRAPLDGRIRVAVAVGLVATTQAVQAAAAT</sequence>
<dbReference type="Proteomes" id="UP000196138">
    <property type="component" value="Chromosome"/>
</dbReference>
<dbReference type="EMBL" id="CP021455">
    <property type="protein sequence ID" value="ARU04761.1"/>
    <property type="molecule type" value="Genomic_DNA"/>
</dbReference>
<accession>A0A1Y0EMS7</accession>
<dbReference type="KEGG" id="cser:CCO03_08785"/>
<organism evidence="1 2">
    <name type="scientific">Comamonas serinivorans</name>
    <dbReference type="NCBI Taxonomy" id="1082851"/>
    <lineage>
        <taxon>Bacteria</taxon>
        <taxon>Pseudomonadati</taxon>
        <taxon>Pseudomonadota</taxon>
        <taxon>Betaproteobacteria</taxon>
        <taxon>Burkholderiales</taxon>
        <taxon>Comamonadaceae</taxon>
        <taxon>Comamonas</taxon>
    </lineage>
</organism>
<dbReference type="AlphaFoldDB" id="A0A1Y0EMS7"/>
<evidence type="ECO:0000313" key="2">
    <source>
        <dbReference type="Proteomes" id="UP000196138"/>
    </source>
</evidence>
<name>A0A1Y0EMS7_9BURK</name>
<gene>
    <name evidence="1" type="ORF">CCO03_08785</name>
</gene>